<dbReference type="AlphaFoldDB" id="A0A6B9MHF4"/>
<accession>A0A6B9MHF4</accession>
<feature type="transmembrane region" description="Helical" evidence="4">
    <location>
        <begin position="70"/>
        <end position="92"/>
    </location>
</feature>
<feature type="region of interest" description="Disordered" evidence="3">
    <location>
        <begin position="41"/>
        <end position="61"/>
    </location>
</feature>
<feature type="domain" description="C-type lectin" evidence="5">
    <location>
        <begin position="158"/>
        <end position="282"/>
    </location>
</feature>
<keyword evidence="4" id="KW-0472">Membrane</keyword>
<feature type="coiled-coil region" evidence="2">
    <location>
        <begin position="106"/>
        <end position="144"/>
    </location>
</feature>
<organism evidence="6">
    <name type="scientific">Lutjanus peru</name>
    <name type="common">Pacific red snapper</name>
    <name type="synonym">Neomaenis peru</name>
    <dbReference type="NCBI Taxonomy" id="290247"/>
    <lineage>
        <taxon>Eukaryota</taxon>
        <taxon>Metazoa</taxon>
        <taxon>Chordata</taxon>
        <taxon>Craniata</taxon>
        <taxon>Vertebrata</taxon>
        <taxon>Euteleostomi</taxon>
        <taxon>Actinopterygii</taxon>
        <taxon>Neopterygii</taxon>
        <taxon>Teleostei</taxon>
        <taxon>Neoteleostei</taxon>
        <taxon>Acanthomorphata</taxon>
        <taxon>Eupercaria</taxon>
        <taxon>Lutjaniformes</taxon>
        <taxon>Lutjanidae</taxon>
        <taxon>Lutjanus</taxon>
    </lineage>
</organism>
<gene>
    <name evidence="6" type="primary">CLEC6A</name>
</gene>
<name>A0A6B9MHF4_LUTPE</name>
<dbReference type="PANTHER" id="PTHR45710">
    <property type="entry name" value="C-TYPE LECTIN DOMAIN-CONTAINING PROTEIN 180"/>
    <property type="match status" value="1"/>
</dbReference>
<evidence type="ECO:0000256" key="3">
    <source>
        <dbReference type="SAM" id="MobiDB-lite"/>
    </source>
</evidence>
<keyword evidence="2" id="KW-0175">Coiled coil</keyword>
<protein>
    <submittedName>
        <fullName evidence="6">Dectin-2</fullName>
    </submittedName>
</protein>
<sequence length="283" mass="32811">MSCDIYAKPDLSKKVRYNRKEQEDEVEWEEREVDIYESADAVGHDHTDVQSHEGGPHDEKHREAVYRRPLTAVVLCVGGLCCLLLIGIITIFTHSIKVNSQLKSSYETLRTNHIQLQTEVKQLTDKMSVNNSQLQDEIKQLKGKIEGGMCCPEGWKRFGCSCYFKSNEKKRWSESRSDCQNKGADLVVINNKEEQKFLTGLNPYGQFWIGLQATKENRNTGRQEWEWVDKSPLTEMFRESGLSQYSEQQYRSAACCDHEGRWTHTGYYDSGSRVVQKYWICEK</sequence>
<dbReference type="SUPFAM" id="SSF56436">
    <property type="entry name" value="C-type lectin-like"/>
    <property type="match status" value="1"/>
</dbReference>
<dbReference type="InterPro" id="IPR001304">
    <property type="entry name" value="C-type_lectin-like"/>
</dbReference>
<dbReference type="SMART" id="SM00034">
    <property type="entry name" value="CLECT"/>
    <property type="match status" value="1"/>
</dbReference>
<dbReference type="Gene3D" id="3.10.100.10">
    <property type="entry name" value="Mannose-Binding Protein A, subunit A"/>
    <property type="match status" value="1"/>
</dbReference>
<dbReference type="InterPro" id="IPR016186">
    <property type="entry name" value="C-type_lectin-like/link_sf"/>
</dbReference>
<comment type="subcellular location">
    <subcellularLocation>
        <location evidence="1">Cell membrane</location>
        <topology evidence="1">Single-pass type II membrane protein</topology>
    </subcellularLocation>
</comment>
<dbReference type="EMBL" id="MN043345">
    <property type="protein sequence ID" value="QHC33952.1"/>
    <property type="molecule type" value="mRNA"/>
</dbReference>
<dbReference type="InterPro" id="IPR016187">
    <property type="entry name" value="CTDL_fold"/>
</dbReference>
<dbReference type="PANTHER" id="PTHR45710:SF26">
    <property type="entry name" value="RH26557P"/>
    <property type="match status" value="1"/>
</dbReference>
<reference evidence="6" key="1">
    <citation type="submission" date="2019-06" db="EMBL/GenBank/DDBJ databases">
        <title>In vivo impact of yeasts beta-glucans on the haematological profile, cellular immune response and gene expression in Pacific red snapper (Lutjanus peru).</title>
        <authorList>
            <person name="Reyes-Becerril M."/>
            <person name="Guardiola F.A."/>
            <person name="Sanchez V."/>
            <person name="Angulo C."/>
        </authorList>
    </citation>
    <scope>NUCLEOTIDE SEQUENCE</scope>
</reference>
<dbReference type="PROSITE" id="PS50041">
    <property type="entry name" value="C_TYPE_LECTIN_2"/>
    <property type="match status" value="1"/>
</dbReference>
<feature type="compositionally biased region" description="Basic and acidic residues" evidence="3">
    <location>
        <begin position="42"/>
        <end position="61"/>
    </location>
</feature>
<dbReference type="GO" id="GO:0005886">
    <property type="term" value="C:plasma membrane"/>
    <property type="evidence" value="ECO:0007669"/>
    <property type="project" value="UniProtKB-SubCell"/>
</dbReference>
<evidence type="ECO:0000256" key="2">
    <source>
        <dbReference type="SAM" id="Coils"/>
    </source>
</evidence>
<keyword evidence="4" id="KW-1133">Transmembrane helix</keyword>
<dbReference type="InterPro" id="IPR050828">
    <property type="entry name" value="C-type_lectin/matrix_domain"/>
</dbReference>
<dbReference type="Pfam" id="PF00059">
    <property type="entry name" value="Lectin_C"/>
    <property type="match status" value="1"/>
</dbReference>
<evidence type="ECO:0000259" key="5">
    <source>
        <dbReference type="PROSITE" id="PS50041"/>
    </source>
</evidence>
<evidence type="ECO:0000256" key="1">
    <source>
        <dbReference type="ARBA" id="ARBA00004401"/>
    </source>
</evidence>
<proteinExistence type="evidence at transcript level"/>
<evidence type="ECO:0000313" key="6">
    <source>
        <dbReference type="EMBL" id="QHC33952.1"/>
    </source>
</evidence>
<keyword evidence="4" id="KW-0812">Transmembrane</keyword>
<evidence type="ECO:0000256" key="4">
    <source>
        <dbReference type="SAM" id="Phobius"/>
    </source>
</evidence>